<feature type="domain" description="Dienelactone hydrolase" evidence="1">
    <location>
        <begin position="8"/>
        <end position="196"/>
    </location>
</feature>
<dbReference type="InterPro" id="IPR051049">
    <property type="entry name" value="Dienelactone_hydrolase-like"/>
</dbReference>
<reference evidence="2 3" key="1">
    <citation type="submission" date="2018-06" db="EMBL/GenBank/DDBJ databases">
        <title>Paenibacillus montanisoli sp. nov., isolated from mountain area soil.</title>
        <authorList>
            <person name="Wu M."/>
        </authorList>
    </citation>
    <scope>NUCLEOTIDE SEQUENCE [LARGE SCALE GENOMIC DNA]</scope>
    <source>
        <strain evidence="2 3">RA17</strain>
    </source>
</reference>
<dbReference type="GO" id="GO:0016787">
    <property type="term" value="F:hydrolase activity"/>
    <property type="evidence" value="ECO:0007669"/>
    <property type="project" value="InterPro"/>
</dbReference>
<gene>
    <name evidence="2" type="ORF">DL346_25410</name>
</gene>
<dbReference type="Pfam" id="PF01738">
    <property type="entry name" value="DLH"/>
    <property type="match status" value="1"/>
</dbReference>
<evidence type="ECO:0000259" key="1">
    <source>
        <dbReference type="Pfam" id="PF01738"/>
    </source>
</evidence>
<evidence type="ECO:0000313" key="3">
    <source>
        <dbReference type="Proteomes" id="UP000249260"/>
    </source>
</evidence>
<dbReference type="RefSeq" id="WP_112885196.1">
    <property type="nucleotide sequence ID" value="NZ_QLUW01000006.1"/>
</dbReference>
<dbReference type="Gene3D" id="3.40.50.1820">
    <property type="entry name" value="alpha/beta hydrolase"/>
    <property type="match status" value="1"/>
</dbReference>
<dbReference type="PANTHER" id="PTHR46623:SF6">
    <property type="entry name" value="ALPHA_BETA-HYDROLASES SUPERFAMILY PROTEIN"/>
    <property type="match status" value="1"/>
</dbReference>
<keyword evidence="3" id="KW-1185">Reference proteome</keyword>
<sequence length="206" mass="23551">MNTDQFTKHALVILLHEIYGVNDHMAACQEMMLGAGFDAIVPNLLHREAFSYDEEELAHTYFVGEIGFAKAKEEVKQIINEYRAGYERIYLVGFSAGATLAWLCSEDQVDGVIGFYGSRIRNYVETEPHCPTLLFFSRHETSFDVPDLAAKLQASKKNLTVEIVDADHGFMNPFDKSFQQEHYRRCLDRSFDFFRSIEGDTEPLDS</sequence>
<dbReference type="SUPFAM" id="SSF53474">
    <property type="entry name" value="alpha/beta-Hydrolases"/>
    <property type="match status" value="1"/>
</dbReference>
<dbReference type="EMBL" id="QLUW01000006">
    <property type="protein sequence ID" value="RAP73613.1"/>
    <property type="molecule type" value="Genomic_DNA"/>
</dbReference>
<dbReference type="OrthoDB" id="115291at2"/>
<comment type="caution">
    <text evidence="2">The sequence shown here is derived from an EMBL/GenBank/DDBJ whole genome shotgun (WGS) entry which is preliminary data.</text>
</comment>
<dbReference type="InterPro" id="IPR029058">
    <property type="entry name" value="AB_hydrolase_fold"/>
</dbReference>
<evidence type="ECO:0000313" key="2">
    <source>
        <dbReference type="EMBL" id="RAP73613.1"/>
    </source>
</evidence>
<protein>
    <recommendedName>
        <fullName evidence="1">Dienelactone hydrolase domain-containing protein</fullName>
    </recommendedName>
</protein>
<dbReference type="AlphaFoldDB" id="A0A328TVT4"/>
<dbReference type="Proteomes" id="UP000249260">
    <property type="component" value="Unassembled WGS sequence"/>
</dbReference>
<dbReference type="InterPro" id="IPR002925">
    <property type="entry name" value="Dienelactn_hydro"/>
</dbReference>
<organism evidence="2 3">
    <name type="scientific">Paenibacillus montanisoli</name>
    <dbReference type="NCBI Taxonomy" id="2081970"/>
    <lineage>
        <taxon>Bacteria</taxon>
        <taxon>Bacillati</taxon>
        <taxon>Bacillota</taxon>
        <taxon>Bacilli</taxon>
        <taxon>Bacillales</taxon>
        <taxon>Paenibacillaceae</taxon>
        <taxon>Paenibacillus</taxon>
    </lineage>
</organism>
<name>A0A328TVT4_9BACL</name>
<accession>A0A328TVT4</accession>
<proteinExistence type="predicted"/>
<dbReference type="PANTHER" id="PTHR46623">
    <property type="entry name" value="CARBOXYMETHYLENEBUTENOLIDASE-RELATED"/>
    <property type="match status" value="1"/>
</dbReference>